<feature type="signal peptide" evidence="1">
    <location>
        <begin position="1"/>
        <end position="22"/>
    </location>
</feature>
<evidence type="ECO:0000313" key="2">
    <source>
        <dbReference type="EMBL" id="TQN50920.1"/>
    </source>
</evidence>
<sequence length="104" mass="11705">MHSVKQVFVGIFALVVAGTAFASTPATPAQTHKGQVLFQGKWRRVPQWHEVALPLQSKQTVGQVEQLAKEISSDRAVPQVPHLWQSHDKGFLVWKTIWPATRNR</sequence>
<comment type="caution">
    <text evidence="2">The sequence shown here is derived from an EMBL/GenBank/DDBJ whole genome shotgun (WGS) entry which is preliminary data.</text>
</comment>
<dbReference type="Proteomes" id="UP000315403">
    <property type="component" value="Unassembled WGS sequence"/>
</dbReference>
<keyword evidence="1" id="KW-0732">Signal</keyword>
<dbReference type="RefSeq" id="WP_142086805.1">
    <property type="nucleotide sequence ID" value="NZ_SZUV01000001.1"/>
</dbReference>
<gene>
    <name evidence="2" type="ORF">DLNHIDIE_00781</name>
</gene>
<name>A0A543Q3P4_ACITH</name>
<dbReference type="EMBL" id="SZUV01000001">
    <property type="protein sequence ID" value="TQN50920.1"/>
    <property type="molecule type" value="Genomic_DNA"/>
</dbReference>
<accession>A0A543Q3P4</accession>
<reference evidence="2 3" key="1">
    <citation type="submission" date="2019-03" db="EMBL/GenBank/DDBJ databases">
        <title>New insights into Acidothiobacillus thiooxidans sulfur metabolism through coupled gene expression, solution geochemistry, microscopy and spectroscopy analyses.</title>
        <authorList>
            <person name="Camacho D."/>
            <person name="Frazao R."/>
            <person name="Fouillen A."/>
            <person name="Nanci A."/>
            <person name="Lang B.F."/>
            <person name="Apte S.C."/>
            <person name="Baron C."/>
            <person name="Warren L.A."/>
        </authorList>
    </citation>
    <scope>NUCLEOTIDE SEQUENCE [LARGE SCALE GENOMIC DNA]</scope>
    <source>
        <strain evidence="2 3">ATCC 19377</strain>
    </source>
</reference>
<evidence type="ECO:0000313" key="3">
    <source>
        <dbReference type="Proteomes" id="UP000315403"/>
    </source>
</evidence>
<organism evidence="2 3">
    <name type="scientific">Acidithiobacillus thiooxidans ATCC 19377</name>
    <dbReference type="NCBI Taxonomy" id="637390"/>
    <lineage>
        <taxon>Bacteria</taxon>
        <taxon>Pseudomonadati</taxon>
        <taxon>Pseudomonadota</taxon>
        <taxon>Acidithiobacillia</taxon>
        <taxon>Acidithiobacillales</taxon>
        <taxon>Acidithiobacillaceae</taxon>
        <taxon>Acidithiobacillus</taxon>
    </lineage>
</organism>
<protein>
    <submittedName>
        <fullName evidence="2">Uncharacterized protein</fullName>
    </submittedName>
</protein>
<feature type="chain" id="PRO_5022246683" evidence="1">
    <location>
        <begin position="23"/>
        <end position="104"/>
    </location>
</feature>
<proteinExistence type="predicted"/>
<dbReference type="AlphaFoldDB" id="A0A543Q3P4"/>
<evidence type="ECO:0000256" key="1">
    <source>
        <dbReference type="SAM" id="SignalP"/>
    </source>
</evidence>